<gene>
    <name evidence="1" type="ORF">CEXT_487181</name>
</gene>
<accession>A0AAV4MFI5</accession>
<proteinExistence type="predicted"/>
<evidence type="ECO:0000313" key="1">
    <source>
        <dbReference type="EMBL" id="GIX71227.1"/>
    </source>
</evidence>
<protein>
    <submittedName>
        <fullName evidence="1">Uncharacterized protein</fullName>
    </submittedName>
</protein>
<dbReference type="AlphaFoldDB" id="A0AAV4MFI5"/>
<sequence>MLHLSRGQLAGESKRGLTLTEMDEGKLCHVAVSTEQVTMPGPRMPSAGLLSLSSPFFLFSRASPDEWALYRRPRGTMDKLIKGAE</sequence>
<name>A0AAV4MFI5_CAEEX</name>
<dbReference type="Proteomes" id="UP001054945">
    <property type="component" value="Unassembled WGS sequence"/>
</dbReference>
<evidence type="ECO:0000313" key="2">
    <source>
        <dbReference type="Proteomes" id="UP001054945"/>
    </source>
</evidence>
<organism evidence="1 2">
    <name type="scientific">Caerostris extrusa</name>
    <name type="common">Bark spider</name>
    <name type="synonym">Caerostris bankana</name>
    <dbReference type="NCBI Taxonomy" id="172846"/>
    <lineage>
        <taxon>Eukaryota</taxon>
        <taxon>Metazoa</taxon>
        <taxon>Ecdysozoa</taxon>
        <taxon>Arthropoda</taxon>
        <taxon>Chelicerata</taxon>
        <taxon>Arachnida</taxon>
        <taxon>Araneae</taxon>
        <taxon>Araneomorphae</taxon>
        <taxon>Entelegynae</taxon>
        <taxon>Araneoidea</taxon>
        <taxon>Araneidae</taxon>
        <taxon>Caerostris</taxon>
    </lineage>
</organism>
<reference evidence="1 2" key="1">
    <citation type="submission" date="2021-06" db="EMBL/GenBank/DDBJ databases">
        <title>Caerostris extrusa draft genome.</title>
        <authorList>
            <person name="Kono N."/>
            <person name="Arakawa K."/>
        </authorList>
    </citation>
    <scope>NUCLEOTIDE SEQUENCE [LARGE SCALE GENOMIC DNA]</scope>
</reference>
<dbReference type="EMBL" id="BPLR01002201">
    <property type="protein sequence ID" value="GIX71227.1"/>
    <property type="molecule type" value="Genomic_DNA"/>
</dbReference>
<keyword evidence="2" id="KW-1185">Reference proteome</keyword>
<comment type="caution">
    <text evidence="1">The sequence shown here is derived from an EMBL/GenBank/DDBJ whole genome shotgun (WGS) entry which is preliminary data.</text>
</comment>